<dbReference type="PANTHER" id="PTHR30015">
    <property type="entry name" value="MRR RESTRICTION SYSTEM PROTEIN"/>
    <property type="match status" value="1"/>
</dbReference>
<dbReference type="EMBL" id="CP039964">
    <property type="protein sequence ID" value="QCO55621.1"/>
    <property type="molecule type" value="Genomic_DNA"/>
</dbReference>
<feature type="domain" description="Restriction endonuclease type IV Mrr" evidence="1">
    <location>
        <begin position="159"/>
        <end position="280"/>
    </location>
</feature>
<evidence type="ECO:0000259" key="1">
    <source>
        <dbReference type="Pfam" id="PF04471"/>
    </source>
</evidence>
<dbReference type="SUPFAM" id="SSF52980">
    <property type="entry name" value="Restriction endonuclease-like"/>
    <property type="match status" value="1"/>
</dbReference>
<dbReference type="GO" id="GO:0015666">
    <property type="term" value="F:restriction endodeoxyribonuclease activity"/>
    <property type="evidence" value="ECO:0007669"/>
    <property type="project" value="TreeGrafter"/>
</dbReference>
<dbReference type="PANTHER" id="PTHR30015:SF7">
    <property type="entry name" value="TYPE IV METHYL-DIRECTED RESTRICTION ENZYME ECOKMRR"/>
    <property type="match status" value="1"/>
</dbReference>
<gene>
    <name evidence="3" type="ORF">EOK75_07640</name>
</gene>
<dbReference type="InterPro" id="IPR052906">
    <property type="entry name" value="Type_IV_Methyl-Rstrct_Enzyme"/>
</dbReference>
<dbReference type="InterPro" id="IPR025745">
    <property type="entry name" value="Mrr-like_N_dom"/>
</dbReference>
<dbReference type="OrthoDB" id="9803736at2"/>
<evidence type="ECO:0000259" key="2">
    <source>
        <dbReference type="Pfam" id="PF14338"/>
    </source>
</evidence>
<dbReference type="Gene3D" id="3.40.1350.10">
    <property type="match status" value="1"/>
</dbReference>
<keyword evidence="3" id="KW-0255">Endonuclease</keyword>
<dbReference type="KEGG" id="pseb:EOK75_07640"/>
<feature type="domain" description="Restriction system protein Mrr-like N-terminal" evidence="2">
    <location>
        <begin position="6"/>
        <end position="89"/>
    </location>
</feature>
<name>A0A4P8EEW4_9RHOB</name>
<protein>
    <submittedName>
        <fullName evidence="3">Restriction endonuclease</fullName>
    </submittedName>
</protein>
<accession>A0A4P8EEW4</accession>
<keyword evidence="3" id="KW-0378">Hydrolase</keyword>
<dbReference type="GO" id="GO:0009307">
    <property type="term" value="P:DNA restriction-modification system"/>
    <property type="evidence" value="ECO:0007669"/>
    <property type="project" value="InterPro"/>
</dbReference>
<dbReference type="Proteomes" id="UP000298631">
    <property type="component" value="Chromosome"/>
</dbReference>
<dbReference type="InterPro" id="IPR011335">
    <property type="entry name" value="Restrct_endonuc-II-like"/>
</dbReference>
<dbReference type="AlphaFoldDB" id="A0A4P8EEW4"/>
<dbReference type="Pfam" id="PF04471">
    <property type="entry name" value="Mrr_cat"/>
    <property type="match status" value="1"/>
</dbReference>
<reference evidence="3 4" key="1">
    <citation type="submission" date="2019-05" db="EMBL/GenBank/DDBJ databases">
        <title>Pseudorhodobacter turbinis sp. nov., isolated from the gut of the Korean turban shell.</title>
        <authorList>
            <person name="Jeong Y.-S."/>
            <person name="Kang W.-R."/>
            <person name="Bae J.-W."/>
        </authorList>
    </citation>
    <scope>NUCLEOTIDE SEQUENCE [LARGE SCALE GENOMIC DNA]</scope>
    <source>
        <strain evidence="3 4">S12M18</strain>
    </source>
</reference>
<evidence type="ECO:0000313" key="4">
    <source>
        <dbReference type="Proteomes" id="UP000298631"/>
    </source>
</evidence>
<sequence>MAIPDYQTMMLPLLREFAAGKTRVVECLPALRREFSITEAEAEELLPNGGPLLSNRANWARTYLGKAGLLRSPKRGFHQITDLGRKVLASNPDEISNKTLEQFPAFVEWKQDSRKQESSDTSLASATVLVADKTPEDTIETAYAVLSAALRDELLALLYEMNPIRFERLILDLLTAMGYGKGDLSNSHMTKASGDGGIDGIIYEDALGLDAVYIQAKRYGADNKVSRPAIQQFVGSLNGEGATKGVFVTTSDFSAEAKGFLNKVQHRIVLINGQELARLMIRYDIGVRGRMRYVLKSVDEEYFGENGLV</sequence>
<keyword evidence="3" id="KW-0540">Nuclease</keyword>
<evidence type="ECO:0000313" key="3">
    <source>
        <dbReference type="EMBL" id="QCO55621.1"/>
    </source>
</evidence>
<dbReference type="GO" id="GO:0003677">
    <property type="term" value="F:DNA binding"/>
    <property type="evidence" value="ECO:0007669"/>
    <property type="project" value="InterPro"/>
</dbReference>
<dbReference type="Pfam" id="PF14338">
    <property type="entry name" value="Mrr_N"/>
    <property type="match status" value="1"/>
</dbReference>
<dbReference type="InterPro" id="IPR011856">
    <property type="entry name" value="tRNA_endonuc-like_dom_sf"/>
</dbReference>
<dbReference type="RefSeq" id="WP_137193337.1">
    <property type="nucleotide sequence ID" value="NZ_CP039964.1"/>
</dbReference>
<organism evidence="3 4">
    <name type="scientific">Pseudorhodobacter turbinis</name>
    <dbReference type="NCBI Taxonomy" id="2500533"/>
    <lineage>
        <taxon>Bacteria</taxon>
        <taxon>Pseudomonadati</taxon>
        <taxon>Pseudomonadota</taxon>
        <taxon>Alphaproteobacteria</taxon>
        <taxon>Rhodobacterales</taxon>
        <taxon>Paracoccaceae</taxon>
        <taxon>Pseudorhodobacter</taxon>
    </lineage>
</organism>
<proteinExistence type="predicted"/>
<dbReference type="InterPro" id="IPR007560">
    <property type="entry name" value="Restrct_endonuc_IV_Mrr"/>
</dbReference>
<keyword evidence="4" id="KW-1185">Reference proteome</keyword>